<gene>
    <name evidence="2" type="ORF">FB45DRAFT_870601</name>
</gene>
<dbReference type="Proteomes" id="UP001221142">
    <property type="component" value="Unassembled WGS sequence"/>
</dbReference>
<evidence type="ECO:0000313" key="3">
    <source>
        <dbReference type="Proteomes" id="UP001221142"/>
    </source>
</evidence>
<protein>
    <submittedName>
        <fullName evidence="2">Uncharacterized protein</fullName>
    </submittedName>
</protein>
<name>A0AAD7BIY9_9AGAR</name>
<evidence type="ECO:0000256" key="1">
    <source>
        <dbReference type="SAM" id="MobiDB-lite"/>
    </source>
</evidence>
<comment type="caution">
    <text evidence="2">The sequence shown here is derived from an EMBL/GenBank/DDBJ whole genome shotgun (WGS) entry which is preliminary data.</text>
</comment>
<sequence>MIMETWKILFHSCSETCFCLINYVCFVTGLIGARRPVGATPNAWVPLYEEWDERTRRAKKVDTTGMSLKSLPPVSRGITSSRAPGGLKCVKYISTSSDFSGFLPKSETASQNGPFVMAASRAANSQVRFGILANLEPEPEVQVRKVQFGVRRNPWEQARYRRICRLMPSTSIGKTKTVWKVPMQIYASCQKSSAGTTGHGTPANPPPDPYPRLRVRVLAGMDATTTIPALEKLNALKGLGAEPIAAFSTNQTRTGKRTLRDGGETLDGQIVERHSAKG</sequence>
<feature type="region of interest" description="Disordered" evidence="1">
    <location>
        <begin position="192"/>
        <end position="211"/>
    </location>
</feature>
<proteinExistence type="predicted"/>
<evidence type="ECO:0000313" key="2">
    <source>
        <dbReference type="EMBL" id="KAJ7622399.1"/>
    </source>
</evidence>
<organism evidence="2 3">
    <name type="scientific">Roridomyces roridus</name>
    <dbReference type="NCBI Taxonomy" id="1738132"/>
    <lineage>
        <taxon>Eukaryota</taxon>
        <taxon>Fungi</taxon>
        <taxon>Dikarya</taxon>
        <taxon>Basidiomycota</taxon>
        <taxon>Agaricomycotina</taxon>
        <taxon>Agaricomycetes</taxon>
        <taxon>Agaricomycetidae</taxon>
        <taxon>Agaricales</taxon>
        <taxon>Marasmiineae</taxon>
        <taxon>Mycenaceae</taxon>
        <taxon>Roridomyces</taxon>
    </lineage>
</organism>
<reference evidence="2" key="1">
    <citation type="submission" date="2023-03" db="EMBL/GenBank/DDBJ databases">
        <title>Massive genome expansion in bonnet fungi (Mycena s.s.) driven by repeated elements and novel gene families across ecological guilds.</title>
        <authorList>
            <consortium name="Lawrence Berkeley National Laboratory"/>
            <person name="Harder C.B."/>
            <person name="Miyauchi S."/>
            <person name="Viragh M."/>
            <person name="Kuo A."/>
            <person name="Thoen E."/>
            <person name="Andreopoulos B."/>
            <person name="Lu D."/>
            <person name="Skrede I."/>
            <person name="Drula E."/>
            <person name="Henrissat B."/>
            <person name="Morin E."/>
            <person name="Kohler A."/>
            <person name="Barry K."/>
            <person name="LaButti K."/>
            <person name="Morin E."/>
            <person name="Salamov A."/>
            <person name="Lipzen A."/>
            <person name="Mereny Z."/>
            <person name="Hegedus B."/>
            <person name="Baldrian P."/>
            <person name="Stursova M."/>
            <person name="Weitz H."/>
            <person name="Taylor A."/>
            <person name="Grigoriev I.V."/>
            <person name="Nagy L.G."/>
            <person name="Martin F."/>
            <person name="Kauserud H."/>
        </authorList>
    </citation>
    <scope>NUCLEOTIDE SEQUENCE</scope>
    <source>
        <strain evidence="2">9284</strain>
    </source>
</reference>
<dbReference type="EMBL" id="JARKIF010000015">
    <property type="protein sequence ID" value="KAJ7622399.1"/>
    <property type="molecule type" value="Genomic_DNA"/>
</dbReference>
<accession>A0AAD7BIY9</accession>
<dbReference type="AlphaFoldDB" id="A0AAD7BIY9"/>
<keyword evidence="3" id="KW-1185">Reference proteome</keyword>